<dbReference type="Proteomes" id="UP000604046">
    <property type="component" value="Unassembled WGS sequence"/>
</dbReference>
<evidence type="ECO:0000313" key="3">
    <source>
        <dbReference type="Proteomes" id="UP000604046"/>
    </source>
</evidence>
<proteinExistence type="predicted"/>
<keyword evidence="3" id="KW-1185">Reference proteome</keyword>
<protein>
    <submittedName>
        <fullName evidence="2">Uncharacterized protein</fullName>
    </submittedName>
</protein>
<sequence length="115" mass="12754">MDICLGPYSWQARVEAAQAEREARALISRLFASIADHCSLLWLGQFGVTLFANGRCAQRQSTTSQLGLETLRLFTLVESQSLEHLDNLAETPDELRSGTGKRGEVPGPRHFGCHR</sequence>
<gene>
    <name evidence="2" type="ORF">SNAT2548_LOCUS33619</name>
</gene>
<evidence type="ECO:0000256" key="1">
    <source>
        <dbReference type="SAM" id="MobiDB-lite"/>
    </source>
</evidence>
<name>A0A812UQR3_9DINO</name>
<organism evidence="2 3">
    <name type="scientific">Symbiodinium natans</name>
    <dbReference type="NCBI Taxonomy" id="878477"/>
    <lineage>
        <taxon>Eukaryota</taxon>
        <taxon>Sar</taxon>
        <taxon>Alveolata</taxon>
        <taxon>Dinophyceae</taxon>
        <taxon>Suessiales</taxon>
        <taxon>Symbiodiniaceae</taxon>
        <taxon>Symbiodinium</taxon>
    </lineage>
</organism>
<feature type="region of interest" description="Disordered" evidence="1">
    <location>
        <begin position="88"/>
        <end position="115"/>
    </location>
</feature>
<dbReference type="EMBL" id="CAJNDS010002767">
    <property type="protein sequence ID" value="CAE7590299.1"/>
    <property type="molecule type" value="Genomic_DNA"/>
</dbReference>
<feature type="compositionally biased region" description="Basic and acidic residues" evidence="1">
    <location>
        <begin position="88"/>
        <end position="104"/>
    </location>
</feature>
<evidence type="ECO:0000313" key="2">
    <source>
        <dbReference type="EMBL" id="CAE7590299.1"/>
    </source>
</evidence>
<accession>A0A812UQR3</accession>
<comment type="caution">
    <text evidence="2">The sequence shown here is derived from an EMBL/GenBank/DDBJ whole genome shotgun (WGS) entry which is preliminary data.</text>
</comment>
<dbReference type="AlphaFoldDB" id="A0A812UQR3"/>
<reference evidence="2" key="1">
    <citation type="submission" date="2021-02" db="EMBL/GenBank/DDBJ databases">
        <authorList>
            <person name="Dougan E. K."/>
            <person name="Rhodes N."/>
            <person name="Thang M."/>
            <person name="Chan C."/>
        </authorList>
    </citation>
    <scope>NUCLEOTIDE SEQUENCE</scope>
</reference>